<evidence type="ECO:0000259" key="1">
    <source>
        <dbReference type="Pfam" id="PF04471"/>
    </source>
</evidence>
<dbReference type="GO" id="GO:0003677">
    <property type="term" value="F:DNA binding"/>
    <property type="evidence" value="ECO:0007669"/>
    <property type="project" value="InterPro"/>
</dbReference>
<dbReference type="Proteomes" id="UP000199305">
    <property type="component" value="Unassembled WGS sequence"/>
</dbReference>
<dbReference type="GO" id="GO:0015666">
    <property type="term" value="F:restriction endodeoxyribonuclease activity"/>
    <property type="evidence" value="ECO:0007669"/>
    <property type="project" value="TreeGrafter"/>
</dbReference>
<dbReference type="InterPro" id="IPR007560">
    <property type="entry name" value="Restrct_endonuc_IV_Mrr"/>
</dbReference>
<dbReference type="STRING" id="658219.SAMN05216212_1842"/>
<dbReference type="InterPro" id="IPR011335">
    <property type="entry name" value="Restrct_endonuc-II-like"/>
</dbReference>
<dbReference type="SUPFAM" id="SSF52980">
    <property type="entry name" value="Restriction endonuclease-like"/>
    <property type="match status" value="1"/>
</dbReference>
<evidence type="ECO:0000313" key="2">
    <source>
        <dbReference type="EMBL" id="SDK21787.1"/>
    </source>
</evidence>
<evidence type="ECO:0000313" key="3">
    <source>
        <dbReference type="Proteomes" id="UP000199305"/>
    </source>
</evidence>
<reference evidence="3" key="1">
    <citation type="submission" date="2016-10" db="EMBL/GenBank/DDBJ databases">
        <authorList>
            <person name="Varghese N."/>
            <person name="Submissions S."/>
        </authorList>
    </citation>
    <scope>NUCLEOTIDE SEQUENCE [LARGE SCALE GENOMIC DNA]</scope>
    <source>
        <strain evidence="3">CGMCC 1.10658</strain>
    </source>
</reference>
<dbReference type="PANTHER" id="PTHR30015">
    <property type="entry name" value="MRR RESTRICTION SYSTEM PROTEIN"/>
    <property type="match status" value="1"/>
</dbReference>
<dbReference type="AlphaFoldDB" id="A0A1G9A3G6"/>
<protein>
    <submittedName>
        <fullName evidence="2">Restriction system protein</fullName>
    </submittedName>
</protein>
<dbReference type="Pfam" id="PF04471">
    <property type="entry name" value="Mrr_cat"/>
    <property type="match status" value="1"/>
</dbReference>
<dbReference type="GO" id="GO:0009307">
    <property type="term" value="P:DNA restriction-modification system"/>
    <property type="evidence" value="ECO:0007669"/>
    <property type="project" value="InterPro"/>
</dbReference>
<name>A0A1G9A3G6_9GAMM</name>
<dbReference type="InterPro" id="IPR011856">
    <property type="entry name" value="tRNA_endonuc-like_dom_sf"/>
</dbReference>
<dbReference type="Gene3D" id="3.40.1350.10">
    <property type="match status" value="1"/>
</dbReference>
<dbReference type="PANTHER" id="PTHR30015:SF7">
    <property type="entry name" value="TYPE IV METHYL-DIRECTED RESTRICTION ENZYME ECOKMRR"/>
    <property type="match status" value="1"/>
</dbReference>
<keyword evidence="3" id="KW-1185">Reference proteome</keyword>
<organism evidence="2 3">
    <name type="scientific">Microbulbifer yueqingensis</name>
    <dbReference type="NCBI Taxonomy" id="658219"/>
    <lineage>
        <taxon>Bacteria</taxon>
        <taxon>Pseudomonadati</taxon>
        <taxon>Pseudomonadota</taxon>
        <taxon>Gammaproteobacteria</taxon>
        <taxon>Cellvibrionales</taxon>
        <taxon>Microbulbiferaceae</taxon>
        <taxon>Microbulbifer</taxon>
    </lineage>
</organism>
<feature type="domain" description="Restriction endonuclease type IV Mrr" evidence="1">
    <location>
        <begin position="39"/>
        <end position="121"/>
    </location>
</feature>
<dbReference type="EMBL" id="FNFH01000003">
    <property type="protein sequence ID" value="SDK21787.1"/>
    <property type="molecule type" value="Genomic_DNA"/>
</dbReference>
<dbReference type="InterPro" id="IPR052906">
    <property type="entry name" value="Type_IV_Methyl-Rstrct_Enzyme"/>
</dbReference>
<gene>
    <name evidence="2" type="ORF">SAMN05216212_1842</name>
</gene>
<sequence>MIGKEAVDISPEQFELQVKDWISGSVQNLENFEVSHLNTLNGDSGEYEIDVTAEFTVFGGAKIKVLIECKRYSGAVKRDVIMVLESKLRDSNAHKGMVFSTSGFQRGAIEYATKRGIATITIQNGNTNFVTRSAESGPSVTPPWVKTSEFIGWFVTLNEDERQCFSLVESGRLEPLLEWCTQELA</sequence>
<proteinExistence type="predicted"/>
<dbReference type="RefSeq" id="WP_175453070.1">
    <property type="nucleotide sequence ID" value="NZ_FNFH01000003.1"/>
</dbReference>
<accession>A0A1G9A3G6</accession>